<dbReference type="AlphaFoldDB" id="A0A1L7WZE1"/>
<evidence type="ECO:0000313" key="2">
    <source>
        <dbReference type="Proteomes" id="UP000184330"/>
    </source>
</evidence>
<dbReference type="PANTHER" id="PTHR33112:SF10">
    <property type="entry name" value="TOL"/>
    <property type="match status" value="1"/>
</dbReference>
<dbReference type="OrthoDB" id="3562689at2759"/>
<dbReference type="Proteomes" id="UP000184330">
    <property type="component" value="Unassembled WGS sequence"/>
</dbReference>
<organism evidence="1 2">
    <name type="scientific">Phialocephala subalpina</name>
    <dbReference type="NCBI Taxonomy" id="576137"/>
    <lineage>
        <taxon>Eukaryota</taxon>
        <taxon>Fungi</taxon>
        <taxon>Dikarya</taxon>
        <taxon>Ascomycota</taxon>
        <taxon>Pezizomycotina</taxon>
        <taxon>Leotiomycetes</taxon>
        <taxon>Helotiales</taxon>
        <taxon>Mollisiaceae</taxon>
        <taxon>Phialocephala</taxon>
        <taxon>Phialocephala fortinii species complex</taxon>
    </lineage>
</organism>
<gene>
    <name evidence="1" type="ORF">PAC_08029</name>
</gene>
<reference evidence="1 2" key="1">
    <citation type="submission" date="2016-03" db="EMBL/GenBank/DDBJ databases">
        <authorList>
            <person name="Ploux O."/>
        </authorList>
    </citation>
    <scope>NUCLEOTIDE SEQUENCE [LARGE SCALE GENOMIC DNA]</scope>
    <source>
        <strain evidence="1 2">UAMH 11012</strain>
    </source>
</reference>
<keyword evidence="2" id="KW-1185">Reference proteome</keyword>
<protein>
    <recommendedName>
        <fullName evidence="3">Heterokaryon incompatibility domain-containing protein</fullName>
    </recommendedName>
</protein>
<proteinExistence type="predicted"/>
<dbReference type="STRING" id="576137.A0A1L7WZE1"/>
<dbReference type="EMBL" id="FJOG01000011">
    <property type="protein sequence ID" value="CZR58138.1"/>
    <property type="molecule type" value="Genomic_DNA"/>
</dbReference>
<sequence length="318" mass="36448">MGKFALASRGWALQERVLPHRNLFFTRTQVFWNCDKHSFCECLPYHLSSTAYSIQSWELGFETSEDRKTGIWSYLIQAYSPTKLTLTKDKFTAISGLAKIMSTEVDDEYVAGLWRRGLESRLCWGVRNGARQENRRLTLRQLGPGLPSMVGSSWIGFPFQIALRMRKLKKIDISYTSTNRFGQISDAILQIAGWVSHVSMQRDDGHENHFSVVMPGMFFHVAAFFDSFKPSTNDVLVVTLLPTRFPADIGHYEGLILQRVSNERGIYKRIGRFHVLGADNSGEYEKALYGNGFELNAFDYIEMLRGKKGRRSYVINIR</sequence>
<dbReference type="PANTHER" id="PTHR33112">
    <property type="entry name" value="DOMAIN PROTEIN, PUTATIVE-RELATED"/>
    <property type="match status" value="1"/>
</dbReference>
<accession>A0A1L7WZE1</accession>
<evidence type="ECO:0000313" key="1">
    <source>
        <dbReference type="EMBL" id="CZR58138.1"/>
    </source>
</evidence>
<evidence type="ECO:0008006" key="3">
    <source>
        <dbReference type="Google" id="ProtNLM"/>
    </source>
</evidence>
<name>A0A1L7WZE1_9HELO</name>